<gene>
    <name evidence="2" type="ORF">BHQ10_010386</name>
</gene>
<dbReference type="Proteomes" id="UP000249363">
    <property type="component" value="Unassembled WGS sequence"/>
</dbReference>
<reference evidence="2 3" key="1">
    <citation type="journal article" date="2017" name="Biotechnol. Biofuels">
        <title>Differential beta-glucosidase expression as a function of carbon source availability in Talaromyces amestolkiae: a genomic and proteomic approach.</title>
        <authorList>
            <person name="de Eugenio L.I."/>
            <person name="Mendez-Liter J.A."/>
            <person name="Nieto-Dominguez M."/>
            <person name="Alonso L."/>
            <person name="Gil-Munoz J."/>
            <person name="Barriuso J."/>
            <person name="Prieto A."/>
            <person name="Martinez M.J."/>
        </authorList>
    </citation>
    <scope>NUCLEOTIDE SEQUENCE [LARGE SCALE GENOMIC DNA]</scope>
    <source>
        <strain evidence="2 3">CIB</strain>
    </source>
</reference>
<feature type="compositionally biased region" description="Low complexity" evidence="1">
    <location>
        <begin position="436"/>
        <end position="460"/>
    </location>
</feature>
<feature type="region of interest" description="Disordered" evidence="1">
    <location>
        <begin position="1"/>
        <end position="20"/>
    </location>
</feature>
<proteinExistence type="predicted"/>
<feature type="compositionally biased region" description="Low complexity" evidence="1">
    <location>
        <begin position="381"/>
        <end position="403"/>
    </location>
</feature>
<organism evidence="2 3">
    <name type="scientific">Talaromyces amestolkiae</name>
    <dbReference type="NCBI Taxonomy" id="1196081"/>
    <lineage>
        <taxon>Eukaryota</taxon>
        <taxon>Fungi</taxon>
        <taxon>Dikarya</taxon>
        <taxon>Ascomycota</taxon>
        <taxon>Pezizomycotina</taxon>
        <taxon>Eurotiomycetes</taxon>
        <taxon>Eurotiomycetidae</taxon>
        <taxon>Eurotiales</taxon>
        <taxon>Trichocomaceae</taxon>
        <taxon>Talaromyces</taxon>
        <taxon>Talaromyces sect. Talaromyces</taxon>
    </lineage>
</organism>
<dbReference type="GeneID" id="63799599"/>
<dbReference type="RefSeq" id="XP_040738887.1">
    <property type="nucleotide sequence ID" value="XM_040873009.1"/>
</dbReference>
<feature type="region of interest" description="Disordered" evidence="1">
    <location>
        <begin position="677"/>
        <end position="706"/>
    </location>
</feature>
<comment type="caution">
    <text evidence="2">The sequence shown here is derived from an EMBL/GenBank/DDBJ whole genome shotgun (WGS) entry which is preliminary data.</text>
</comment>
<feature type="compositionally biased region" description="Low complexity" evidence="1">
    <location>
        <begin position="691"/>
        <end position="706"/>
    </location>
</feature>
<feature type="region of interest" description="Disordered" evidence="1">
    <location>
        <begin position="381"/>
        <end position="645"/>
    </location>
</feature>
<evidence type="ECO:0000313" key="3">
    <source>
        <dbReference type="Proteomes" id="UP000249363"/>
    </source>
</evidence>
<evidence type="ECO:0000313" key="2">
    <source>
        <dbReference type="EMBL" id="RAO74374.1"/>
    </source>
</evidence>
<dbReference type="OrthoDB" id="4509841at2759"/>
<name>A0A364LF14_TALAM</name>
<dbReference type="STRING" id="1196081.A0A364LF14"/>
<dbReference type="AlphaFoldDB" id="A0A364LF14"/>
<accession>A0A364LF14</accession>
<protein>
    <submittedName>
        <fullName evidence="2">Uncharacterized protein</fullName>
    </submittedName>
</protein>
<evidence type="ECO:0000256" key="1">
    <source>
        <dbReference type="SAM" id="MobiDB-lite"/>
    </source>
</evidence>
<dbReference type="EMBL" id="MIKG01000054">
    <property type="protein sequence ID" value="RAO74374.1"/>
    <property type="molecule type" value="Genomic_DNA"/>
</dbReference>
<keyword evidence="3" id="KW-1185">Reference proteome</keyword>
<sequence>MEEGAVTTPLTGENLVPQGVRRDATAPQQNTTHQHHQEKGFAKMEDVNATASILQWIEKAPNTHINHPTFVNTIRNIQIYASSHGESTEAITDLRKLVEQIQWDMAIVRARTEPSTSSATTGLSSDSATPWKEVNTRKWQNRLSIASPPLSTSVGTSTPGVTQAELSIDCEIVVKVRDEAIRKDLAKESPEQLVQRAERARALQTPHAVAAKVMRQHAEKWVRAFGDNAFVRVPTWGVVIDGVPVHTVNLKNEDFKQQLIAQNQHSWGYPGVDIEIAYVGWLARPHRRESSLVVEFTHPIIANNALTRNTDLVPKCANYKGNHKAISANCPVRKIALERAKEALDRVLRSDAIHRVPKHLLVQEIEPAPQEAANMAAKKTTTTMTHRAAPKSTKAATKSTTTTRTKRTKTQHQEATTAPAEPAPEPPVDLTVESIPEPAQETAPTTAPTTVSTTALETAPQSTPQDITESVDELIAQRGVEPPAPPPTKRIPTRPSTPEAAEASDMETPLAPTIVRAATIEPKRTVEPYLQKRGRGRPPKSKSSNNDEQPLEPAASVEAALAITHPEEESPATVDPRMLQTNPQYPFTGGPPLINRRAGRIRPPSIRQAAAKRRREQSREASVDNDNQLPPLPPMTMNLEPNNVTISSGPIFREIDSEQPLSSDYNELLQSFVRSGQRIRDYQSQNGQNGRTSRQSMTSQSTDELA</sequence>